<gene>
    <name evidence="2" type="ORF">EDC50_0246</name>
</gene>
<dbReference type="Proteomes" id="UP000269708">
    <property type="component" value="Unassembled WGS sequence"/>
</dbReference>
<organism evidence="2 3">
    <name type="scientific">Vulcaniibacterium tengchongense</name>
    <dbReference type="NCBI Taxonomy" id="1273429"/>
    <lineage>
        <taxon>Bacteria</taxon>
        <taxon>Pseudomonadati</taxon>
        <taxon>Pseudomonadota</taxon>
        <taxon>Gammaproteobacteria</taxon>
        <taxon>Lysobacterales</taxon>
        <taxon>Lysobacteraceae</taxon>
        <taxon>Vulcaniibacterium</taxon>
    </lineage>
</organism>
<evidence type="ECO:0000313" key="2">
    <source>
        <dbReference type="EMBL" id="RPE81078.1"/>
    </source>
</evidence>
<evidence type="ECO:0000313" key="3">
    <source>
        <dbReference type="Proteomes" id="UP000269708"/>
    </source>
</evidence>
<keyword evidence="1" id="KW-1133">Transmembrane helix</keyword>
<accession>A0A3N4VEK7</accession>
<feature type="transmembrane region" description="Helical" evidence="1">
    <location>
        <begin position="54"/>
        <end position="74"/>
    </location>
</feature>
<dbReference type="EMBL" id="RKQN01000001">
    <property type="protein sequence ID" value="RPE81078.1"/>
    <property type="molecule type" value="Genomic_DNA"/>
</dbReference>
<sequence length="81" mass="8832">MEPHPASPPATPSGLLRRAALGLWFCGLAVLGLLRVLARALRDADFLADAPTRLWLYGSLGLLALGLPLTFRALRRGRTRR</sequence>
<name>A0A3N4VEK7_9GAMM</name>
<keyword evidence="1" id="KW-0472">Membrane</keyword>
<proteinExistence type="predicted"/>
<comment type="caution">
    <text evidence="2">The sequence shown here is derived from an EMBL/GenBank/DDBJ whole genome shotgun (WGS) entry which is preliminary data.</text>
</comment>
<keyword evidence="1" id="KW-0812">Transmembrane</keyword>
<protein>
    <submittedName>
        <fullName evidence="2">Uncharacterized protein</fullName>
    </submittedName>
</protein>
<dbReference type="AlphaFoldDB" id="A0A3N4VEK7"/>
<keyword evidence="3" id="KW-1185">Reference proteome</keyword>
<reference evidence="2 3" key="1">
    <citation type="submission" date="2018-11" db="EMBL/GenBank/DDBJ databases">
        <title>Genomic Encyclopedia of Type Strains, Phase IV (KMG-IV): sequencing the most valuable type-strain genomes for metagenomic binning, comparative biology and taxonomic classification.</title>
        <authorList>
            <person name="Goeker M."/>
        </authorList>
    </citation>
    <scope>NUCLEOTIDE SEQUENCE [LARGE SCALE GENOMIC DNA]</scope>
    <source>
        <strain evidence="2 3">DSM 25623</strain>
    </source>
</reference>
<evidence type="ECO:0000256" key="1">
    <source>
        <dbReference type="SAM" id="Phobius"/>
    </source>
</evidence>